<feature type="compositionally biased region" description="Basic residues" evidence="1">
    <location>
        <begin position="1"/>
        <end position="10"/>
    </location>
</feature>
<dbReference type="Proteomes" id="UP000299102">
    <property type="component" value="Unassembled WGS sequence"/>
</dbReference>
<feature type="region of interest" description="Disordered" evidence="1">
    <location>
        <begin position="1"/>
        <end position="41"/>
    </location>
</feature>
<dbReference type="EMBL" id="BGZK01000500">
    <property type="protein sequence ID" value="GBP47360.1"/>
    <property type="molecule type" value="Genomic_DNA"/>
</dbReference>
<accession>A0A4C1W8Z5</accession>
<feature type="compositionally biased region" description="Basic and acidic residues" evidence="1">
    <location>
        <begin position="21"/>
        <end position="37"/>
    </location>
</feature>
<organism evidence="2 3">
    <name type="scientific">Eumeta variegata</name>
    <name type="common">Bagworm moth</name>
    <name type="synonym">Eumeta japonica</name>
    <dbReference type="NCBI Taxonomy" id="151549"/>
    <lineage>
        <taxon>Eukaryota</taxon>
        <taxon>Metazoa</taxon>
        <taxon>Ecdysozoa</taxon>
        <taxon>Arthropoda</taxon>
        <taxon>Hexapoda</taxon>
        <taxon>Insecta</taxon>
        <taxon>Pterygota</taxon>
        <taxon>Neoptera</taxon>
        <taxon>Endopterygota</taxon>
        <taxon>Lepidoptera</taxon>
        <taxon>Glossata</taxon>
        <taxon>Ditrysia</taxon>
        <taxon>Tineoidea</taxon>
        <taxon>Psychidae</taxon>
        <taxon>Oiketicinae</taxon>
        <taxon>Eumeta</taxon>
    </lineage>
</organism>
<keyword evidence="3" id="KW-1185">Reference proteome</keyword>
<sequence length="106" mass="11869">MHKCNRLHIHGRPDVGNSSSETHRVRPAVDRERRPSDFTRSTSACQTLKYVESPDNILTFWCSDGDGPACSESVSENRRPLASRPFSATPGAPRRATPYLSKDNDR</sequence>
<evidence type="ECO:0000313" key="3">
    <source>
        <dbReference type="Proteomes" id="UP000299102"/>
    </source>
</evidence>
<feature type="region of interest" description="Disordered" evidence="1">
    <location>
        <begin position="67"/>
        <end position="106"/>
    </location>
</feature>
<evidence type="ECO:0000313" key="2">
    <source>
        <dbReference type="EMBL" id="GBP47360.1"/>
    </source>
</evidence>
<gene>
    <name evidence="2" type="ORF">EVAR_38961_1</name>
</gene>
<name>A0A4C1W8Z5_EUMVA</name>
<evidence type="ECO:0000256" key="1">
    <source>
        <dbReference type="SAM" id="MobiDB-lite"/>
    </source>
</evidence>
<reference evidence="2 3" key="1">
    <citation type="journal article" date="2019" name="Commun. Biol.">
        <title>The bagworm genome reveals a unique fibroin gene that provides high tensile strength.</title>
        <authorList>
            <person name="Kono N."/>
            <person name="Nakamura H."/>
            <person name="Ohtoshi R."/>
            <person name="Tomita M."/>
            <person name="Numata K."/>
            <person name="Arakawa K."/>
        </authorList>
    </citation>
    <scope>NUCLEOTIDE SEQUENCE [LARGE SCALE GENOMIC DNA]</scope>
</reference>
<comment type="caution">
    <text evidence="2">The sequence shown here is derived from an EMBL/GenBank/DDBJ whole genome shotgun (WGS) entry which is preliminary data.</text>
</comment>
<dbReference type="AlphaFoldDB" id="A0A4C1W8Z5"/>
<protein>
    <submittedName>
        <fullName evidence="2">Uncharacterized protein</fullName>
    </submittedName>
</protein>
<proteinExistence type="predicted"/>